<feature type="compositionally biased region" description="Basic residues" evidence="1">
    <location>
        <begin position="51"/>
        <end position="62"/>
    </location>
</feature>
<protein>
    <submittedName>
        <fullName evidence="2">Uncharacterized protein</fullName>
    </submittedName>
</protein>
<feature type="region of interest" description="Disordered" evidence="1">
    <location>
        <begin position="1"/>
        <end position="31"/>
    </location>
</feature>
<reference evidence="3" key="1">
    <citation type="journal article" date="2017" name="Nat. Microbiol.">
        <title>Global analysis of biosynthetic gene clusters reveals vast potential of secondary metabolite production in Penicillium species.</title>
        <authorList>
            <person name="Nielsen J.C."/>
            <person name="Grijseels S."/>
            <person name="Prigent S."/>
            <person name="Ji B."/>
            <person name="Dainat J."/>
            <person name="Nielsen K.F."/>
            <person name="Frisvad J.C."/>
            <person name="Workman M."/>
            <person name="Nielsen J."/>
        </authorList>
    </citation>
    <scope>NUCLEOTIDE SEQUENCE [LARGE SCALE GENOMIC DNA]</scope>
    <source>
        <strain evidence="3">IBT 4502</strain>
    </source>
</reference>
<dbReference type="AlphaFoldDB" id="A0A1V6NFV5"/>
<keyword evidence="3" id="KW-1185">Reference proteome</keyword>
<evidence type="ECO:0000256" key="1">
    <source>
        <dbReference type="SAM" id="MobiDB-lite"/>
    </source>
</evidence>
<accession>A0A1V6NFV5</accession>
<dbReference type="OrthoDB" id="4329446at2759"/>
<organism evidence="2 3">
    <name type="scientific">Penicillium polonicum</name>
    <dbReference type="NCBI Taxonomy" id="60169"/>
    <lineage>
        <taxon>Eukaryota</taxon>
        <taxon>Fungi</taxon>
        <taxon>Dikarya</taxon>
        <taxon>Ascomycota</taxon>
        <taxon>Pezizomycotina</taxon>
        <taxon>Eurotiomycetes</taxon>
        <taxon>Eurotiomycetidae</taxon>
        <taxon>Eurotiales</taxon>
        <taxon>Aspergillaceae</taxon>
        <taxon>Penicillium</taxon>
    </lineage>
</organism>
<feature type="compositionally biased region" description="Basic residues" evidence="1">
    <location>
        <begin position="7"/>
        <end position="23"/>
    </location>
</feature>
<name>A0A1V6NFV5_PENPO</name>
<comment type="caution">
    <text evidence="2">The sequence shown here is derived from an EMBL/GenBank/DDBJ whole genome shotgun (WGS) entry which is preliminary data.</text>
</comment>
<gene>
    <name evidence="2" type="ORF">PENPOL_c009G05776</name>
</gene>
<evidence type="ECO:0000313" key="2">
    <source>
        <dbReference type="EMBL" id="OQD63560.1"/>
    </source>
</evidence>
<dbReference type="EMBL" id="MDYM01000009">
    <property type="protein sequence ID" value="OQD63560.1"/>
    <property type="molecule type" value="Genomic_DNA"/>
</dbReference>
<evidence type="ECO:0000313" key="3">
    <source>
        <dbReference type="Proteomes" id="UP000191408"/>
    </source>
</evidence>
<dbReference type="Proteomes" id="UP000191408">
    <property type="component" value="Unassembled WGS sequence"/>
</dbReference>
<sequence>MSDRYNFRRSTRVKKLPPHHHRGSPQDPTPRIALNIEELDLEKSYVGSFIPHKRQRPKKSRPWAKWTGTDPITDPAKLPHGWHMKEDDLELNDIDGQIERCHERIAENIMPHVFQQRLQDYTAAKAKEDEMRFLGSEELSWETVQRVHQLETMKTDLANTTDDYEQLPNIEALLEAYKSGELDWNTGLVTYWLKGAQISQPRPFDWDEFEAINSHHQGYKGFWAEGICDLENESSYTAITLSPHSEYQKLIGLTLAVRLPGIAWFAELEFIHDTGSSRMTMFQADLSALLGPFGAAVGPRVPVVCMSTANTGNGPVTREVIEVEVTILDGYRQRMIPWTRTLCSLVPGRWSPNAAPRLDGPIVTDLLYVASVPNGLRQLYVSTTRFELGLPDLNLATNPGRHAPIAFNPLPPGTLVTTHGPWLPAVGANLGFPPPAPGVP</sequence>
<feature type="region of interest" description="Disordered" evidence="1">
    <location>
        <begin position="51"/>
        <end position="80"/>
    </location>
</feature>
<proteinExistence type="predicted"/>
<dbReference type="STRING" id="60169.A0A1V6NFV5"/>